<dbReference type="EMBL" id="CP155573">
    <property type="protein sequence ID" value="XFO66792.1"/>
    <property type="molecule type" value="Genomic_DNA"/>
</dbReference>
<proteinExistence type="predicted"/>
<accession>A0ABZ3IMU3</accession>
<sequence>MNKKSSVIIPCCGIDSVYGLITQEVVLKVEAEVNKQVKLLGLAYLVNGEIDAVQAITNTPCIVINGCSKKCASNIVDVIGGDIDVEYVVDDLVAGVAMVSLGDAVKLSEEGERQACEIASKLIAELNVTEKGAEKC</sequence>
<evidence type="ECO:0008006" key="3">
    <source>
        <dbReference type="Google" id="ProtNLM"/>
    </source>
</evidence>
<dbReference type="Proteomes" id="UP000216752">
    <property type="component" value="Chromosome"/>
</dbReference>
<protein>
    <recommendedName>
        <fullName evidence="3">DGC domain protein</fullName>
    </recommendedName>
</protein>
<organism evidence="1 2">
    <name type="scientific">Sporomusa silvacetica DSM 10669</name>
    <dbReference type="NCBI Taxonomy" id="1123289"/>
    <lineage>
        <taxon>Bacteria</taxon>
        <taxon>Bacillati</taxon>
        <taxon>Bacillota</taxon>
        <taxon>Negativicutes</taxon>
        <taxon>Selenomonadales</taxon>
        <taxon>Sporomusaceae</taxon>
        <taxon>Sporomusa</taxon>
    </lineage>
</organism>
<keyword evidence="2" id="KW-1185">Reference proteome</keyword>
<evidence type="ECO:0000313" key="1">
    <source>
        <dbReference type="EMBL" id="XFO66792.1"/>
    </source>
</evidence>
<dbReference type="InterPro" id="IPR014958">
    <property type="entry name" value="DGC"/>
</dbReference>
<evidence type="ECO:0000313" key="2">
    <source>
        <dbReference type="Proteomes" id="UP000216752"/>
    </source>
</evidence>
<dbReference type="RefSeq" id="WP_094607040.1">
    <property type="nucleotide sequence ID" value="NZ_CP155573.1"/>
</dbReference>
<gene>
    <name evidence="1" type="ORF">SPSIL_029520</name>
</gene>
<reference evidence="1" key="1">
    <citation type="submission" date="2024-05" db="EMBL/GenBank/DDBJ databases">
        <title>Isolation and characterization of Sporomusa carbonis sp. nov., a carboxydotrophic hydrogenogen in the genus of Sporomusa isolated from a charcoal burning pile.</title>
        <authorList>
            <person name="Boeer T."/>
            <person name="Rosenbaum F."/>
            <person name="Eysell L."/>
            <person name="Mueller V."/>
            <person name="Daniel R."/>
            <person name="Poehlein A."/>
        </authorList>
    </citation>
    <scope>NUCLEOTIDE SEQUENCE [LARGE SCALE GENOMIC DNA]</scope>
    <source>
        <strain evidence="1">DSM 10669</strain>
    </source>
</reference>
<name>A0ABZ3IMU3_9FIRM</name>
<dbReference type="Pfam" id="PF08859">
    <property type="entry name" value="DGC"/>
    <property type="match status" value="1"/>
</dbReference>